<dbReference type="EMBL" id="JAWLUM010000002">
    <property type="protein sequence ID" value="MDV7134678.1"/>
    <property type="molecule type" value="Genomic_DNA"/>
</dbReference>
<gene>
    <name evidence="2" type="ORF">R4198_13305</name>
</gene>
<name>A0ABU4ETU6_WILMA</name>
<evidence type="ECO:0000313" key="2">
    <source>
        <dbReference type="EMBL" id="MDV7134678.1"/>
    </source>
</evidence>
<dbReference type="Proteomes" id="UP001185792">
    <property type="component" value="Unassembled WGS sequence"/>
</dbReference>
<dbReference type="RefSeq" id="WP_317713370.1">
    <property type="nucleotide sequence ID" value="NZ_JAWLUM010000002.1"/>
</dbReference>
<dbReference type="Gene3D" id="3.90.1300.10">
    <property type="entry name" value="Amidase signature (AS) domain"/>
    <property type="match status" value="1"/>
</dbReference>
<dbReference type="SUPFAM" id="SSF75304">
    <property type="entry name" value="Amidase signature (AS) enzymes"/>
    <property type="match status" value="1"/>
</dbReference>
<dbReference type="InterPro" id="IPR036928">
    <property type="entry name" value="AS_sf"/>
</dbReference>
<sequence>MKETMVIAEHLTRSIEDQAAAVGNGDVTAEELASAVRGEIEGAESRIAAWVHLSTETMNEARERDRDRDNGALPLRGISVGVKDLIDVAGIPTRAGSSTTSADPALADAPCVARLRELGAVVQGKTVTTEFGYFAPGPTRNPFAIDHTPGGSSSGSAAAVGAGTLPLALGTQTAGSLTRPASFCGAAGMVFAHGTTDLAGVCGLSESLDSLGMLTRTVSDLAYVYSSFTGRELQPSSTDSINTVFVWDGTALGDIEPPMARLIEQVPTLFREAGRATARLEWDDQVRELARDHLTVMAHEAAITLDAVYNQHSRTLSDPLRQLIDDGRNTSESDRDAALDRRERARAQLVDRIGRSIIVGPAALGPAPAGLAATGSPVLSRPWQLLGAPVVTVPGARNVAGLPLGLQLIGHPGHEGELFDVAIALEAVLRALPPVQD</sequence>
<accession>A0ABU4ETU6</accession>
<reference evidence="2 3" key="1">
    <citation type="submission" date="2023-10" db="EMBL/GenBank/DDBJ databases">
        <title>Development of a sustainable strategy for remediation of hydrocarbon-contaminated territories based on the waste exchange concept.</title>
        <authorList>
            <person name="Krivoruchko A."/>
        </authorList>
    </citation>
    <scope>NUCLEOTIDE SEQUENCE [LARGE SCALE GENOMIC DNA]</scope>
    <source>
        <strain evidence="2 3">IEGM 1236</strain>
    </source>
</reference>
<feature type="domain" description="Amidase" evidence="1">
    <location>
        <begin position="35"/>
        <end position="418"/>
    </location>
</feature>
<evidence type="ECO:0000259" key="1">
    <source>
        <dbReference type="Pfam" id="PF01425"/>
    </source>
</evidence>
<dbReference type="PANTHER" id="PTHR11895">
    <property type="entry name" value="TRANSAMIDASE"/>
    <property type="match status" value="1"/>
</dbReference>
<protein>
    <submittedName>
        <fullName evidence="2">Amidase</fullName>
    </submittedName>
</protein>
<organism evidence="2 3">
    <name type="scientific">Williamsia marianensis</name>
    <dbReference type="NCBI Taxonomy" id="85044"/>
    <lineage>
        <taxon>Bacteria</taxon>
        <taxon>Bacillati</taxon>
        <taxon>Actinomycetota</taxon>
        <taxon>Actinomycetes</taxon>
        <taxon>Mycobacteriales</taxon>
        <taxon>Nocardiaceae</taxon>
        <taxon>Williamsia</taxon>
    </lineage>
</organism>
<dbReference type="InterPro" id="IPR023631">
    <property type="entry name" value="Amidase_dom"/>
</dbReference>
<keyword evidence="3" id="KW-1185">Reference proteome</keyword>
<dbReference type="Pfam" id="PF01425">
    <property type="entry name" value="Amidase"/>
    <property type="match status" value="1"/>
</dbReference>
<dbReference type="PANTHER" id="PTHR11895:SF151">
    <property type="entry name" value="GLUTAMYL-TRNA(GLN) AMIDOTRANSFERASE SUBUNIT A"/>
    <property type="match status" value="1"/>
</dbReference>
<comment type="caution">
    <text evidence="2">The sequence shown here is derived from an EMBL/GenBank/DDBJ whole genome shotgun (WGS) entry which is preliminary data.</text>
</comment>
<proteinExistence type="predicted"/>
<dbReference type="InterPro" id="IPR000120">
    <property type="entry name" value="Amidase"/>
</dbReference>
<evidence type="ECO:0000313" key="3">
    <source>
        <dbReference type="Proteomes" id="UP001185792"/>
    </source>
</evidence>